<evidence type="ECO:0000313" key="2">
    <source>
        <dbReference type="EMBL" id="KAG4422535.1"/>
    </source>
</evidence>
<organism evidence="2 3">
    <name type="scientific">Cadophora malorum</name>
    <dbReference type="NCBI Taxonomy" id="108018"/>
    <lineage>
        <taxon>Eukaryota</taxon>
        <taxon>Fungi</taxon>
        <taxon>Dikarya</taxon>
        <taxon>Ascomycota</taxon>
        <taxon>Pezizomycotina</taxon>
        <taxon>Leotiomycetes</taxon>
        <taxon>Helotiales</taxon>
        <taxon>Ploettnerulaceae</taxon>
        <taxon>Cadophora</taxon>
    </lineage>
</organism>
<feature type="region of interest" description="Disordered" evidence="1">
    <location>
        <begin position="266"/>
        <end position="353"/>
    </location>
</feature>
<keyword evidence="3" id="KW-1185">Reference proteome</keyword>
<gene>
    <name evidence="2" type="ORF">IFR04_004304</name>
</gene>
<dbReference type="Proteomes" id="UP000664132">
    <property type="component" value="Unassembled WGS sequence"/>
</dbReference>
<feature type="compositionally biased region" description="Basic and acidic residues" evidence="1">
    <location>
        <begin position="338"/>
        <end position="353"/>
    </location>
</feature>
<accession>A0A8H7WCZ7</accession>
<feature type="region of interest" description="Disordered" evidence="1">
    <location>
        <begin position="1"/>
        <end position="54"/>
    </location>
</feature>
<dbReference type="PANTHER" id="PTHR38887:SF1">
    <property type="entry name" value="RAS MODIFICATION PROTEIN ERF4"/>
    <property type="match status" value="1"/>
</dbReference>
<dbReference type="EMBL" id="JAFJYH010000047">
    <property type="protein sequence ID" value="KAG4422535.1"/>
    <property type="molecule type" value="Genomic_DNA"/>
</dbReference>
<name>A0A8H7WCZ7_9HELO</name>
<dbReference type="OrthoDB" id="3068835at2759"/>
<feature type="compositionally biased region" description="Low complexity" evidence="1">
    <location>
        <begin position="1"/>
        <end position="10"/>
    </location>
</feature>
<reference evidence="2" key="1">
    <citation type="submission" date="2021-02" db="EMBL/GenBank/DDBJ databases">
        <title>Genome sequence Cadophora malorum strain M34.</title>
        <authorList>
            <person name="Stefanovic E."/>
            <person name="Vu D."/>
            <person name="Scully C."/>
            <person name="Dijksterhuis J."/>
            <person name="Roader J."/>
            <person name="Houbraken J."/>
        </authorList>
    </citation>
    <scope>NUCLEOTIDE SEQUENCE</scope>
    <source>
        <strain evidence="2">M34</strain>
    </source>
</reference>
<dbReference type="PANTHER" id="PTHR38887">
    <property type="entry name" value="CHROMOSOME 21, WHOLE GENOME SHOTGUN SEQUENCE"/>
    <property type="match status" value="1"/>
</dbReference>
<dbReference type="AlphaFoldDB" id="A0A8H7WCZ7"/>
<feature type="compositionally biased region" description="Polar residues" evidence="1">
    <location>
        <begin position="42"/>
        <end position="54"/>
    </location>
</feature>
<sequence length="367" mass="40790">MFSSQQQPEQSFPPPYPEDDSHFHHAKLYESLSATHGVPASPSGQPKPTSANYPQSSEDLVLLQALVFTKQAGRIPSNLPPIPKPIAIPQTTPGTGESFLRAYAPILQSKNISQTDFIAFIDNLNVVATANPPLQVLDLAGGLLGMIPYHWAQLAGGLVQASAKIGVAAVSKGRTEIYMREVNKLLFNPRGLKASIASSAAMREILRVTPGVSQLLPLSEETLHMSIAERAFQVVAPYAASLDLNIPDPAEQTTVLAKLSARQVASREKRNHEKLLKSREKQIEKEGERMRKEEKKREKRDEKYAKDEKREKKKRKKRKEVDSSEDEVMAQRVIVSKGHREGKEAKRDKEAKKASKLLWLVIENISI</sequence>
<comment type="caution">
    <text evidence="2">The sequence shown here is derived from an EMBL/GenBank/DDBJ whole genome shotgun (WGS) entry which is preliminary data.</text>
</comment>
<evidence type="ECO:0000256" key="1">
    <source>
        <dbReference type="SAM" id="MobiDB-lite"/>
    </source>
</evidence>
<dbReference type="InterPro" id="IPR053221">
    <property type="entry name" value="Burnettramic_acid_biosynth"/>
</dbReference>
<protein>
    <submittedName>
        <fullName evidence="2">Uncharacterized protein</fullName>
    </submittedName>
</protein>
<feature type="compositionally biased region" description="Basic and acidic residues" evidence="1">
    <location>
        <begin position="266"/>
        <end position="310"/>
    </location>
</feature>
<proteinExistence type="predicted"/>
<evidence type="ECO:0000313" key="3">
    <source>
        <dbReference type="Proteomes" id="UP000664132"/>
    </source>
</evidence>